<sequence length="198" mass="23070">MLSPLIKQEIALAQDSVHNLINLGQVSSSWRSVCNSDQVWRKYHQGEFKLALSYKESTLLHQGFPFTHKYLCYTVPNGHTLSQSEVLREYKIIEHRLFMLCKASCSMQAHCIRREGEEVIFYYTITSALMDKKEFVNFLYSFSTFTPLITREALPIDYSIFAYEVMVCLYAFLLALFMSPLALFMSPLLVFAWKQVSW</sequence>
<proteinExistence type="predicted"/>
<protein>
    <recommendedName>
        <fullName evidence="2">F-box domain-containing protein</fullName>
    </recommendedName>
</protein>
<keyword evidence="1" id="KW-0812">Transmembrane</keyword>
<dbReference type="SUPFAM" id="SSF81383">
    <property type="entry name" value="F-box domain"/>
    <property type="match status" value="1"/>
</dbReference>
<evidence type="ECO:0000313" key="3">
    <source>
        <dbReference type="EMBL" id="SOB74459.1"/>
    </source>
</evidence>
<evidence type="ECO:0000256" key="1">
    <source>
        <dbReference type="SAM" id="Phobius"/>
    </source>
</evidence>
<keyword evidence="4" id="KW-1185">Reference proteome</keyword>
<evidence type="ECO:0000259" key="2">
    <source>
        <dbReference type="Pfam" id="PF12937"/>
    </source>
</evidence>
<dbReference type="Pfam" id="PF12937">
    <property type="entry name" value="F-box-like"/>
    <property type="match status" value="1"/>
</dbReference>
<dbReference type="InterPro" id="IPR036047">
    <property type="entry name" value="F-box-like_dom_sf"/>
</dbReference>
<evidence type="ECO:0000313" key="4">
    <source>
        <dbReference type="Proteomes" id="UP000274850"/>
    </source>
</evidence>
<accession>A0A285PXW5</accession>
<organism evidence="3">
    <name type="scientific">Cedratvirus lausannensis</name>
    <dbReference type="NCBI Taxonomy" id="2023205"/>
    <lineage>
        <taxon>Viruses</taxon>
        <taxon>Pithoviruses</taxon>
        <taxon>Orthocedratvirinae</taxon>
        <taxon>Alphacedratvirus</taxon>
        <taxon>Alphacedratvirus francolausannense</taxon>
    </lineage>
</organism>
<name>A0A285PXW5_9VIRU</name>
<keyword evidence="1" id="KW-1133">Transmembrane helix</keyword>
<dbReference type="Proteomes" id="UP000274850">
    <property type="component" value="Segment"/>
</dbReference>
<reference evidence="3" key="1">
    <citation type="submission" date="2017-08" db="EMBL/GenBank/DDBJ databases">
        <authorList>
            <person name="de Groot N.N."/>
        </authorList>
    </citation>
    <scope>NUCLEOTIDE SEQUENCE</scope>
</reference>
<feature type="transmembrane region" description="Helical" evidence="1">
    <location>
        <begin position="169"/>
        <end position="193"/>
    </location>
</feature>
<gene>
    <name evidence="3" type="ORF">BQ9231_00576</name>
</gene>
<dbReference type="EMBL" id="LT907979">
    <property type="protein sequence ID" value="SOB74459.1"/>
    <property type="molecule type" value="Genomic_DNA"/>
</dbReference>
<dbReference type="InterPro" id="IPR001810">
    <property type="entry name" value="F-box_dom"/>
</dbReference>
<keyword evidence="1" id="KW-0472">Membrane</keyword>
<feature type="domain" description="F-box" evidence="2">
    <location>
        <begin position="18"/>
        <end position="44"/>
    </location>
</feature>